<dbReference type="AlphaFoldDB" id="A0A840FBA1"/>
<name>A0A840FBA1_9SPHN</name>
<comment type="caution">
    <text evidence="1">The sequence shown here is derived from an EMBL/GenBank/DDBJ whole genome shotgun (WGS) entry which is preliminary data.</text>
</comment>
<proteinExistence type="predicted"/>
<dbReference type="Proteomes" id="UP000529795">
    <property type="component" value="Unassembled WGS sequence"/>
</dbReference>
<accession>A0A840FBA1</accession>
<keyword evidence="2" id="KW-1185">Reference proteome</keyword>
<evidence type="ECO:0000313" key="2">
    <source>
        <dbReference type="Proteomes" id="UP000529795"/>
    </source>
</evidence>
<protein>
    <submittedName>
        <fullName evidence="1">Uncharacterized protein</fullName>
    </submittedName>
</protein>
<sequence length="71" mass="7323">MKRQPNKPGGGYLASGQPRPVADLQAVQNQAVVSPDDYPDSAGVPHDLAVETGIADDPAVVTPSVDQKTNA</sequence>
<dbReference type="RefSeq" id="WP_183986671.1">
    <property type="nucleotide sequence ID" value="NZ_JACIEV010000011.1"/>
</dbReference>
<reference evidence="1 2" key="1">
    <citation type="submission" date="2020-08" db="EMBL/GenBank/DDBJ databases">
        <title>Genomic Encyclopedia of Type Strains, Phase IV (KMG-IV): sequencing the most valuable type-strain genomes for metagenomic binning, comparative biology and taxonomic classification.</title>
        <authorList>
            <person name="Goeker M."/>
        </authorList>
    </citation>
    <scope>NUCLEOTIDE SEQUENCE [LARGE SCALE GENOMIC DNA]</scope>
    <source>
        <strain evidence="1 2">YC6723</strain>
    </source>
</reference>
<gene>
    <name evidence="1" type="ORF">GGQ80_003220</name>
</gene>
<evidence type="ECO:0000313" key="1">
    <source>
        <dbReference type="EMBL" id="MBB4155300.1"/>
    </source>
</evidence>
<organism evidence="1 2">
    <name type="scientific">Sphingomonas jinjuensis</name>
    <dbReference type="NCBI Taxonomy" id="535907"/>
    <lineage>
        <taxon>Bacteria</taxon>
        <taxon>Pseudomonadati</taxon>
        <taxon>Pseudomonadota</taxon>
        <taxon>Alphaproteobacteria</taxon>
        <taxon>Sphingomonadales</taxon>
        <taxon>Sphingomonadaceae</taxon>
        <taxon>Sphingomonas</taxon>
    </lineage>
</organism>
<dbReference type="EMBL" id="JACIEV010000011">
    <property type="protein sequence ID" value="MBB4155300.1"/>
    <property type="molecule type" value="Genomic_DNA"/>
</dbReference>